<dbReference type="PANTHER" id="PTHR43130">
    <property type="entry name" value="ARAC-FAMILY TRANSCRIPTIONAL REGULATOR"/>
    <property type="match status" value="1"/>
</dbReference>
<dbReference type="SUPFAM" id="SSF46689">
    <property type="entry name" value="Homeodomain-like"/>
    <property type="match status" value="2"/>
</dbReference>
<dbReference type="GO" id="GO:0003700">
    <property type="term" value="F:DNA-binding transcription factor activity"/>
    <property type="evidence" value="ECO:0007669"/>
    <property type="project" value="InterPro"/>
</dbReference>
<evidence type="ECO:0000256" key="2">
    <source>
        <dbReference type="ARBA" id="ARBA00023125"/>
    </source>
</evidence>
<dbReference type="Proteomes" id="UP000051870">
    <property type="component" value="Unassembled WGS sequence"/>
</dbReference>
<evidence type="ECO:0000256" key="1">
    <source>
        <dbReference type="ARBA" id="ARBA00023015"/>
    </source>
</evidence>
<dbReference type="CDD" id="cd03136">
    <property type="entry name" value="GATase1_AraC_ArgR_like"/>
    <property type="match status" value="1"/>
</dbReference>
<sequence>MTTTEHFTFLLVPEFTHIAFSCAIEPLRIANLVSGTDLYQWSLASENGETATCSNGTVTLVDHSYATIPACDRLFVLSGIHVQNHVDPALLNVLRKARTGKAKIGALCSAAYILAKAGMLDGKRAAIHWDFHDGFMEEFPEVSLESSVFVADETIVTASGGTATADLMLNLIATTHGNDLAIAVADQMVYNAVREGTAEQRVSLQSRHGMRNPHLVKAIQVMNENLETPISPATIAVDIGISTRQLERIFGRYLNCSPKKYYVDLRLQKARNLLVQTDQSVTEIALASGFESPGHFSRVYRAKFGITPTAQQNTLS</sequence>
<keyword evidence="3" id="KW-0804">Transcription</keyword>
<dbReference type="STRING" id="1715693.PH7735_03175"/>
<dbReference type="Gene3D" id="3.40.50.880">
    <property type="match status" value="1"/>
</dbReference>
<dbReference type="InterPro" id="IPR009057">
    <property type="entry name" value="Homeodomain-like_sf"/>
</dbReference>
<keyword evidence="2" id="KW-0238">DNA-binding</keyword>
<dbReference type="PRINTS" id="PR00032">
    <property type="entry name" value="HTHARAC"/>
</dbReference>
<gene>
    <name evidence="5" type="primary">cdhR_7</name>
    <name evidence="5" type="ORF">PH7735_03175</name>
</gene>
<dbReference type="InterPro" id="IPR002818">
    <property type="entry name" value="DJ-1/PfpI"/>
</dbReference>
<feature type="domain" description="HTH araC/xylS-type" evidence="4">
    <location>
        <begin position="216"/>
        <end position="314"/>
    </location>
</feature>
<evidence type="ECO:0000313" key="6">
    <source>
        <dbReference type="Proteomes" id="UP000051870"/>
    </source>
</evidence>
<dbReference type="RefSeq" id="WP_058312351.1">
    <property type="nucleotide sequence ID" value="NZ_CYTW01000004.1"/>
</dbReference>
<dbReference type="PROSITE" id="PS01124">
    <property type="entry name" value="HTH_ARAC_FAMILY_2"/>
    <property type="match status" value="1"/>
</dbReference>
<dbReference type="GO" id="GO:0043565">
    <property type="term" value="F:sequence-specific DNA binding"/>
    <property type="evidence" value="ECO:0007669"/>
    <property type="project" value="InterPro"/>
</dbReference>
<reference evidence="6" key="1">
    <citation type="submission" date="2015-09" db="EMBL/GenBank/DDBJ databases">
        <authorList>
            <person name="Rodrigo-Torres Lidia"/>
            <person name="Arahal R.David."/>
        </authorList>
    </citation>
    <scope>NUCLEOTIDE SEQUENCE [LARGE SCALE GENOMIC DNA]</scope>
    <source>
        <strain evidence="6">CECT 7735</strain>
    </source>
</reference>
<dbReference type="PROSITE" id="PS00041">
    <property type="entry name" value="HTH_ARAC_FAMILY_1"/>
    <property type="match status" value="1"/>
</dbReference>
<dbReference type="InterPro" id="IPR029062">
    <property type="entry name" value="Class_I_gatase-like"/>
</dbReference>
<proteinExistence type="predicted"/>
<name>A0A0P1IMV8_9RHOB</name>
<evidence type="ECO:0000313" key="5">
    <source>
        <dbReference type="EMBL" id="CUK07913.1"/>
    </source>
</evidence>
<keyword evidence="6" id="KW-1185">Reference proteome</keyword>
<dbReference type="Pfam" id="PF01965">
    <property type="entry name" value="DJ-1_PfpI"/>
    <property type="match status" value="1"/>
</dbReference>
<dbReference type="Gene3D" id="1.10.10.60">
    <property type="entry name" value="Homeodomain-like"/>
    <property type="match status" value="1"/>
</dbReference>
<dbReference type="SUPFAM" id="SSF52317">
    <property type="entry name" value="Class I glutamine amidotransferase-like"/>
    <property type="match status" value="1"/>
</dbReference>
<dbReference type="SMART" id="SM00342">
    <property type="entry name" value="HTH_ARAC"/>
    <property type="match status" value="1"/>
</dbReference>
<dbReference type="AlphaFoldDB" id="A0A0P1IMV8"/>
<evidence type="ECO:0000259" key="4">
    <source>
        <dbReference type="PROSITE" id="PS01124"/>
    </source>
</evidence>
<dbReference type="InterPro" id="IPR020449">
    <property type="entry name" value="Tscrpt_reg_AraC-type_HTH"/>
</dbReference>
<accession>A0A0P1IMV8</accession>
<keyword evidence="1" id="KW-0805">Transcription regulation</keyword>
<organism evidence="5 6">
    <name type="scientific">Shimia thalassica</name>
    <dbReference type="NCBI Taxonomy" id="1715693"/>
    <lineage>
        <taxon>Bacteria</taxon>
        <taxon>Pseudomonadati</taxon>
        <taxon>Pseudomonadota</taxon>
        <taxon>Alphaproteobacteria</taxon>
        <taxon>Rhodobacterales</taxon>
        <taxon>Roseobacteraceae</taxon>
    </lineage>
</organism>
<dbReference type="InterPro" id="IPR018060">
    <property type="entry name" value="HTH_AraC"/>
</dbReference>
<dbReference type="InterPro" id="IPR018062">
    <property type="entry name" value="HTH_AraC-typ_CS"/>
</dbReference>
<protein>
    <submittedName>
        <fullName evidence="5">Carnitine catabolism transcriptional activator</fullName>
    </submittedName>
</protein>
<dbReference type="InterPro" id="IPR052158">
    <property type="entry name" value="INH-QAR"/>
</dbReference>
<dbReference type="EMBL" id="CYTW01000004">
    <property type="protein sequence ID" value="CUK07913.1"/>
    <property type="molecule type" value="Genomic_DNA"/>
</dbReference>
<dbReference type="PANTHER" id="PTHR43130:SF3">
    <property type="entry name" value="HTH-TYPE TRANSCRIPTIONAL REGULATOR RV1931C"/>
    <property type="match status" value="1"/>
</dbReference>
<dbReference type="GeneID" id="83882164"/>
<evidence type="ECO:0000256" key="3">
    <source>
        <dbReference type="ARBA" id="ARBA00023163"/>
    </source>
</evidence>
<dbReference type="Pfam" id="PF12833">
    <property type="entry name" value="HTH_18"/>
    <property type="match status" value="1"/>
</dbReference>